<dbReference type="Gene3D" id="1.10.260.40">
    <property type="entry name" value="lambda repressor-like DNA-binding domains"/>
    <property type="match status" value="1"/>
</dbReference>
<dbReference type="SUPFAM" id="SSF47413">
    <property type="entry name" value="lambda repressor-like DNA-binding domains"/>
    <property type="match status" value="1"/>
</dbReference>
<name>A0A7U1BD62_STRCI</name>
<feature type="domain" description="HTH cro/C1-type" evidence="3">
    <location>
        <begin position="13"/>
        <end position="62"/>
    </location>
</feature>
<dbReference type="InterPro" id="IPR010982">
    <property type="entry name" value="Lambda_DNA-bd_dom_sf"/>
</dbReference>
<dbReference type="PANTHER" id="PTHR37301:SF1">
    <property type="entry name" value="DNA-BINDING PROTEIN"/>
    <property type="match status" value="1"/>
</dbReference>
<feature type="compositionally biased region" description="Gly residues" evidence="1">
    <location>
        <begin position="77"/>
        <end position="102"/>
    </location>
</feature>
<dbReference type="InterPro" id="IPR001387">
    <property type="entry name" value="Cro/C1-type_HTH"/>
</dbReference>
<dbReference type="CDD" id="cd00093">
    <property type="entry name" value="HTH_XRE"/>
    <property type="match status" value="1"/>
</dbReference>
<dbReference type="EMBL" id="MW038823">
    <property type="protein sequence ID" value="QQY97183.1"/>
    <property type="molecule type" value="Genomic_DNA"/>
</dbReference>
<evidence type="ECO:0000256" key="1">
    <source>
        <dbReference type="SAM" id="MobiDB-lite"/>
    </source>
</evidence>
<keyword evidence="2" id="KW-0812">Transmembrane</keyword>
<sequence>MAIVVDLDVQLARHGLSVGAFAAAVGITPANIAVLKNGRAKAIRFTTLDAICRTLDCQPGDILRWVPDDPRAPDGSAGPGHPGGPGSPGGPGGTNGGRGGTA</sequence>
<dbReference type="PANTHER" id="PTHR37301">
    <property type="entry name" value="DNA-BINDING PROTEIN-RELATED"/>
    <property type="match status" value="1"/>
</dbReference>
<dbReference type="AlphaFoldDB" id="A0A7U1BD62"/>
<dbReference type="SMART" id="SM00530">
    <property type="entry name" value="HTH_XRE"/>
    <property type="match status" value="1"/>
</dbReference>
<feature type="region of interest" description="Disordered" evidence="1">
    <location>
        <begin position="64"/>
        <end position="102"/>
    </location>
</feature>
<evidence type="ECO:0000259" key="3">
    <source>
        <dbReference type="PROSITE" id="PS50943"/>
    </source>
</evidence>
<organism evidence="4">
    <name type="scientific">Streptomyces cacaoi</name>
    <dbReference type="NCBI Taxonomy" id="1898"/>
    <lineage>
        <taxon>Bacteria</taxon>
        <taxon>Bacillati</taxon>
        <taxon>Actinomycetota</taxon>
        <taxon>Actinomycetes</taxon>
        <taxon>Kitasatosporales</taxon>
        <taxon>Streptomycetaceae</taxon>
        <taxon>Streptomyces</taxon>
    </lineage>
</organism>
<feature type="transmembrane region" description="Helical" evidence="2">
    <location>
        <begin position="16"/>
        <end position="35"/>
    </location>
</feature>
<protein>
    <submittedName>
        <fullName evidence="4">Helix-turn-helix domain-containing protein</fullName>
    </submittedName>
</protein>
<accession>A0A7U1BD62</accession>
<keyword evidence="2" id="KW-1133">Transmembrane helix</keyword>
<gene>
    <name evidence="4" type="primary">cppD</name>
</gene>
<dbReference type="GO" id="GO:0003677">
    <property type="term" value="F:DNA binding"/>
    <property type="evidence" value="ECO:0007669"/>
    <property type="project" value="InterPro"/>
</dbReference>
<evidence type="ECO:0000256" key="2">
    <source>
        <dbReference type="SAM" id="Phobius"/>
    </source>
</evidence>
<reference evidence="4" key="1">
    <citation type="journal article" date="2021" name="Microorganisms">
        <title>One Pathway, Two Cyclic Non-Ribosomal Pentapeptides: Heterologous Expression of BE-18257 Antibiotics and Pentaminomycins from Streptomyces cacaoi CA-170360.</title>
        <authorList>
            <person name="Roman-Hurtado F."/>
            <person name="Sanchez-Hidalgo M."/>
            <person name="Martin J."/>
            <person name="Ortiz-Lopez F.J."/>
            <person name="Carretero-Molina D."/>
            <person name="Reyes F."/>
            <person name="Genilloud O."/>
        </authorList>
    </citation>
    <scope>NUCLEOTIDE SEQUENCE</scope>
    <source>
        <strain evidence="4">CA-170360</strain>
    </source>
</reference>
<dbReference type="PROSITE" id="PS50943">
    <property type="entry name" value="HTH_CROC1"/>
    <property type="match status" value="1"/>
</dbReference>
<keyword evidence="2" id="KW-0472">Membrane</keyword>
<proteinExistence type="predicted"/>
<dbReference type="Pfam" id="PF13443">
    <property type="entry name" value="HTH_26"/>
    <property type="match status" value="1"/>
</dbReference>
<evidence type="ECO:0000313" key="4">
    <source>
        <dbReference type="EMBL" id="QQY97183.1"/>
    </source>
</evidence>